<protein>
    <recommendedName>
        <fullName evidence="4">G domain-containing protein</fullName>
    </recommendedName>
</protein>
<evidence type="ECO:0000313" key="3">
    <source>
        <dbReference type="Proteomes" id="UP001239445"/>
    </source>
</evidence>
<reference evidence="2" key="1">
    <citation type="submission" date="2023-06" db="EMBL/GenBank/DDBJ databases">
        <title>Genome-scale phylogeny and comparative genomics of the fungal order Sordariales.</title>
        <authorList>
            <consortium name="Lawrence Berkeley National Laboratory"/>
            <person name="Hensen N."/>
            <person name="Bonometti L."/>
            <person name="Westerberg I."/>
            <person name="Brannstrom I.O."/>
            <person name="Guillou S."/>
            <person name="Cros-Aarteil S."/>
            <person name="Calhoun S."/>
            <person name="Haridas S."/>
            <person name="Kuo A."/>
            <person name="Mondo S."/>
            <person name="Pangilinan J."/>
            <person name="Riley R."/>
            <person name="Labutti K."/>
            <person name="Andreopoulos B."/>
            <person name="Lipzen A."/>
            <person name="Chen C."/>
            <person name="Yanf M."/>
            <person name="Daum C."/>
            <person name="Ng V."/>
            <person name="Clum A."/>
            <person name="Steindorff A."/>
            <person name="Ohm R."/>
            <person name="Martin F."/>
            <person name="Silar P."/>
            <person name="Natvig D."/>
            <person name="Lalanne C."/>
            <person name="Gautier V."/>
            <person name="Ament-Velasquez S.L."/>
            <person name="Kruys A."/>
            <person name="Hutchinson M.I."/>
            <person name="Powell A.J."/>
            <person name="Barry K."/>
            <person name="Miller A.N."/>
            <person name="Grigoriev I.V."/>
            <person name="Debuchy R."/>
            <person name="Gladieux P."/>
            <person name="Thoren M.H."/>
            <person name="Johannesson H."/>
        </authorList>
    </citation>
    <scope>NUCLEOTIDE SEQUENCE</scope>
    <source>
        <strain evidence="2">PSN4</strain>
    </source>
</reference>
<dbReference type="Proteomes" id="UP001239445">
    <property type="component" value="Unassembled WGS sequence"/>
</dbReference>
<gene>
    <name evidence="2" type="ORF">QBC47DRAFT_332421</name>
</gene>
<feature type="coiled-coil region" evidence="1">
    <location>
        <begin position="322"/>
        <end position="360"/>
    </location>
</feature>
<evidence type="ECO:0000256" key="1">
    <source>
        <dbReference type="SAM" id="Coils"/>
    </source>
</evidence>
<keyword evidence="1" id="KW-0175">Coiled coil</keyword>
<dbReference type="AlphaFoldDB" id="A0AAJ0B1Q3"/>
<accession>A0AAJ0B1Q3</accession>
<proteinExistence type="predicted"/>
<evidence type="ECO:0008006" key="4">
    <source>
        <dbReference type="Google" id="ProtNLM"/>
    </source>
</evidence>
<dbReference type="EMBL" id="MU839849">
    <property type="protein sequence ID" value="KAK1750069.1"/>
    <property type="molecule type" value="Genomic_DNA"/>
</dbReference>
<name>A0AAJ0B1Q3_9PEZI</name>
<keyword evidence="3" id="KW-1185">Reference proteome</keyword>
<comment type="caution">
    <text evidence="2">The sequence shown here is derived from an EMBL/GenBank/DDBJ whole genome shotgun (WGS) entry which is preliminary data.</text>
</comment>
<dbReference type="SUPFAM" id="SSF52540">
    <property type="entry name" value="P-loop containing nucleoside triphosphate hydrolases"/>
    <property type="match status" value="1"/>
</dbReference>
<dbReference type="Gene3D" id="3.40.50.300">
    <property type="entry name" value="P-loop containing nucleotide triphosphate hydrolases"/>
    <property type="match status" value="1"/>
</dbReference>
<organism evidence="2 3">
    <name type="scientific">Echria macrotheca</name>
    <dbReference type="NCBI Taxonomy" id="438768"/>
    <lineage>
        <taxon>Eukaryota</taxon>
        <taxon>Fungi</taxon>
        <taxon>Dikarya</taxon>
        <taxon>Ascomycota</taxon>
        <taxon>Pezizomycotina</taxon>
        <taxon>Sordariomycetes</taxon>
        <taxon>Sordariomycetidae</taxon>
        <taxon>Sordariales</taxon>
        <taxon>Schizotheciaceae</taxon>
        <taxon>Echria</taxon>
    </lineage>
</organism>
<evidence type="ECO:0000313" key="2">
    <source>
        <dbReference type="EMBL" id="KAK1750069.1"/>
    </source>
</evidence>
<sequence length="580" mass="65872">MSARVANPDSPIVVLVIGPSQNGKTTFINRIIRMSRKSVDFGKEGNGSTSCTDKVGFYDVEIPTSEYIMFDRETRGHADVPDIAVDEQRVLENNWWRKQSTSRFDIRLQDPDAPYLRLRLIDTPGLDDSANKDFENMQDVLTTLNGLSKSPNEWERNVNAIVLIYNSNNAFSYSFQTVIKHYHDCMPNLFGGLAVVNTHFDLASLGRKKAHLIRDKLLSSPADSARASIIKQRAADFRQALGEKLSPRHFFLDSKPKETLAYAELLSRNTIAHIVSFWSAAQPMPITQMRLVKSPDMLAIDARLQRGLQIAIDRWSTELRNLRRAATDRQALRSSLQQTKEELTNSIARLEEDLDRLDNDTVYAIQTYSTDDDPSAVSLFFKGTIFRQRIRGTLPITEPEYERFTVETEDNARGRWIQQNCGFDSGTKTWRGQYEGQPGKAPNLLARSQTTNRVKYRDLIAEKRRLKRQDEARLADNQSEMADRFAALSLGNGAGEDGDGETDKKLEELVTRVETARNLVEILRQPDPPIDKAFNDAARSRYIKRPSEITDAHLLDFVKAAELPFDLVRPLKKELADVDF</sequence>
<dbReference type="InterPro" id="IPR027417">
    <property type="entry name" value="P-loop_NTPase"/>
</dbReference>